<dbReference type="InterPro" id="IPR016181">
    <property type="entry name" value="Acyl_CoA_acyltransferase"/>
</dbReference>
<dbReference type="GO" id="GO:0016747">
    <property type="term" value="F:acyltransferase activity, transferring groups other than amino-acyl groups"/>
    <property type="evidence" value="ECO:0007669"/>
    <property type="project" value="InterPro"/>
</dbReference>
<evidence type="ECO:0000313" key="3">
    <source>
        <dbReference type="EMBL" id="RSL50149.1"/>
    </source>
</evidence>
<dbReference type="STRING" id="1325734.A0A428PAZ5"/>
<feature type="region of interest" description="Disordered" evidence="1">
    <location>
        <begin position="134"/>
        <end position="156"/>
    </location>
</feature>
<comment type="caution">
    <text evidence="3">The sequence shown here is derived from an EMBL/GenBank/DDBJ whole genome shotgun (WGS) entry which is preliminary data.</text>
</comment>
<dbReference type="AlphaFoldDB" id="A0A428PAZ5"/>
<keyword evidence="4" id="KW-1185">Reference proteome</keyword>
<dbReference type="Pfam" id="PF00583">
    <property type="entry name" value="Acetyltransf_1"/>
    <property type="match status" value="1"/>
</dbReference>
<proteinExistence type="predicted"/>
<dbReference type="Gene3D" id="3.40.630.30">
    <property type="match status" value="1"/>
</dbReference>
<feature type="domain" description="N-acetyltransferase" evidence="2">
    <location>
        <begin position="123"/>
        <end position="274"/>
    </location>
</feature>
<protein>
    <recommendedName>
        <fullName evidence="2">N-acetyltransferase domain-containing protein</fullName>
    </recommendedName>
</protein>
<dbReference type="InterPro" id="IPR000182">
    <property type="entry name" value="GNAT_dom"/>
</dbReference>
<sequence>MADNEAGSVSGGEFRQRCMGSIAKLLGPGVSIGPGTVGRVGLQSFRYSPVFDWEHPKHAKFPQDILLSYRQEFSSIKSLERIVLVATDKVDPNEGEKTSAIIPLDNSWVAPKPDDGDEVVVGVTYWKLQPGSDRKGCSQNDDAPYPEFSENPKRDMDNNHCDALDECCEAAEEDHARYFQGLASMEMIVVHPAYWRRGHGSRLARWGIDLAKIDGVSQGVIAAKMGKALYLSLSYKNLTDLHLEGDEVVPQGVGISAMQYHVNSSSAVKQRLLPKGTRLRPHILKSASAVKASLGQVFQVVRSTAIRIRRDFLCVYGTGKSVEKNKDYVLDHQDKGKAWDKSTLSIDRDAISMSEMHSSASTLMKIEATRKADKGGD</sequence>
<evidence type="ECO:0000256" key="1">
    <source>
        <dbReference type="SAM" id="MobiDB-lite"/>
    </source>
</evidence>
<dbReference type="SUPFAM" id="SSF55729">
    <property type="entry name" value="Acyl-CoA N-acyltransferases (Nat)"/>
    <property type="match status" value="1"/>
</dbReference>
<organism evidence="3 4">
    <name type="scientific">Fusarium duplospermum</name>
    <dbReference type="NCBI Taxonomy" id="1325734"/>
    <lineage>
        <taxon>Eukaryota</taxon>
        <taxon>Fungi</taxon>
        <taxon>Dikarya</taxon>
        <taxon>Ascomycota</taxon>
        <taxon>Pezizomycotina</taxon>
        <taxon>Sordariomycetes</taxon>
        <taxon>Hypocreomycetidae</taxon>
        <taxon>Hypocreales</taxon>
        <taxon>Nectriaceae</taxon>
        <taxon>Fusarium</taxon>
        <taxon>Fusarium solani species complex</taxon>
    </lineage>
</organism>
<accession>A0A428PAZ5</accession>
<dbReference type="CDD" id="cd04301">
    <property type="entry name" value="NAT_SF"/>
    <property type="match status" value="1"/>
</dbReference>
<name>A0A428PAZ5_9HYPO</name>
<dbReference type="Proteomes" id="UP000288168">
    <property type="component" value="Unassembled WGS sequence"/>
</dbReference>
<dbReference type="PROSITE" id="PS51186">
    <property type="entry name" value="GNAT"/>
    <property type="match status" value="1"/>
</dbReference>
<reference evidence="3 4" key="1">
    <citation type="submission" date="2017-06" db="EMBL/GenBank/DDBJ databases">
        <title>Comparative genomic analysis of Ambrosia Fusariam Clade fungi.</title>
        <authorList>
            <person name="Stajich J.E."/>
            <person name="Carrillo J."/>
            <person name="Kijimoto T."/>
            <person name="Eskalen A."/>
            <person name="O'Donnell K."/>
            <person name="Kasson M."/>
        </authorList>
    </citation>
    <scope>NUCLEOTIDE SEQUENCE [LARGE SCALE GENOMIC DNA]</scope>
    <source>
        <strain evidence="3 4">NRRL62584</strain>
    </source>
</reference>
<evidence type="ECO:0000313" key="4">
    <source>
        <dbReference type="Proteomes" id="UP000288168"/>
    </source>
</evidence>
<gene>
    <name evidence="3" type="ORF">CEP54_012078</name>
</gene>
<dbReference type="EMBL" id="NKCI01000168">
    <property type="protein sequence ID" value="RSL50149.1"/>
    <property type="molecule type" value="Genomic_DNA"/>
</dbReference>
<evidence type="ECO:0000259" key="2">
    <source>
        <dbReference type="PROSITE" id="PS51186"/>
    </source>
</evidence>
<dbReference type="OrthoDB" id="4738875at2759"/>